<reference evidence="1 2" key="1">
    <citation type="submission" date="2024-04" db="EMBL/GenBank/DDBJ databases">
        <title>Tritrichomonas musculus Genome.</title>
        <authorList>
            <person name="Alves-Ferreira E."/>
            <person name="Grigg M."/>
            <person name="Lorenzi H."/>
            <person name="Galac M."/>
        </authorList>
    </citation>
    <scope>NUCLEOTIDE SEQUENCE [LARGE SCALE GENOMIC DNA]</scope>
    <source>
        <strain evidence="1 2">EAF2021</strain>
    </source>
</reference>
<keyword evidence="2" id="KW-1185">Reference proteome</keyword>
<sequence length="216" mass="24883">MIHAVKMFVIPSLDFIIVNGQLKIEDIEKLDSMIRSLINKKVGRNILLAVKHGSWNDGGLSIPSIRNMGEVGKVKSLIRMLSNKDPDIRTLAEAAIESEMHVRNVVEESDIESQCFFNWKEDINHSEHSETNSIVQRARNALKRLDLRLTFARNNGEVEEKAPQNLFLKDTSLDKSLTFNSCMKVPCFIKSFRRERWKSKLSCNSEHAFHSKRIRF</sequence>
<name>A0ABR2GNT2_9EUKA</name>
<protein>
    <submittedName>
        <fullName evidence="1">Uncharacterized protein</fullName>
    </submittedName>
</protein>
<comment type="caution">
    <text evidence="1">The sequence shown here is derived from an EMBL/GenBank/DDBJ whole genome shotgun (WGS) entry which is preliminary data.</text>
</comment>
<evidence type="ECO:0000313" key="2">
    <source>
        <dbReference type="Proteomes" id="UP001470230"/>
    </source>
</evidence>
<accession>A0ABR2GNT2</accession>
<proteinExistence type="predicted"/>
<evidence type="ECO:0000313" key="1">
    <source>
        <dbReference type="EMBL" id="KAK8835598.1"/>
    </source>
</evidence>
<gene>
    <name evidence="1" type="ORF">M9Y10_042484</name>
</gene>
<dbReference type="EMBL" id="JAPFFF010000079">
    <property type="protein sequence ID" value="KAK8835598.1"/>
    <property type="molecule type" value="Genomic_DNA"/>
</dbReference>
<organism evidence="1 2">
    <name type="scientific">Tritrichomonas musculus</name>
    <dbReference type="NCBI Taxonomy" id="1915356"/>
    <lineage>
        <taxon>Eukaryota</taxon>
        <taxon>Metamonada</taxon>
        <taxon>Parabasalia</taxon>
        <taxon>Tritrichomonadida</taxon>
        <taxon>Tritrichomonadidae</taxon>
        <taxon>Tritrichomonas</taxon>
    </lineage>
</organism>
<dbReference type="Proteomes" id="UP001470230">
    <property type="component" value="Unassembled WGS sequence"/>
</dbReference>